<proteinExistence type="predicted"/>
<dbReference type="Gene3D" id="3.40.50.2300">
    <property type="match status" value="1"/>
</dbReference>
<dbReference type="InterPro" id="IPR001867">
    <property type="entry name" value="OmpR/PhoB-type_DNA-bd"/>
</dbReference>
<dbReference type="Pfam" id="PF00072">
    <property type="entry name" value="Response_reg"/>
    <property type="match status" value="1"/>
</dbReference>
<evidence type="ECO:0000313" key="10">
    <source>
        <dbReference type="EMBL" id="CCK80345.1"/>
    </source>
</evidence>
<name>K0NH96_DESTT</name>
<dbReference type="InterPro" id="IPR011006">
    <property type="entry name" value="CheY-like_superfamily"/>
</dbReference>
<dbReference type="PROSITE" id="PS51755">
    <property type="entry name" value="OMPR_PHOB"/>
    <property type="match status" value="1"/>
</dbReference>
<dbReference type="HOGENOM" id="CLU_000445_30_1_7"/>
<dbReference type="InterPro" id="IPR016032">
    <property type="entry name" value="Sig_transdc_resp-reg_C-effctor"/>
</dbReference>
<protein>
    <submittedName>
        <fullName evidence="10">Two component system response regulator</fullName>
    </submittedName>
</protein>
<keyword evidence="3" id="KW-0805">Transcription regulation</keyword>
<evidence type="ECO:0000256" key="6">
    <source>
        <dbReference type="PROSITE-ProRule" id="PRU00169"/>
    </source>
</evidence>
<evidence type="ECO:0000256" key="7">
    <source>
        <dbReference type="PROSITE-ProRule" id="PRU01091"/>
    </source>
</evidence>
<dbReference type="STRING" id="651182.TOL2_C21840"/>
<evidence type="ECO:0000256" key="3">
    <source>
        <dbReference type="ARBA" id="ARBA00023015"/>
    </source>
</evidence>
<dbReference type="CDD" id="cd00383">
    <property type="entry name" value="trans_reg_C"/>
    <property type="match status" value="1"/>
</dbReference>
<evidence type="ECO:0000259" key="9">
    <source>
        <dbReference type="PROSITE" id="PS51755"/>
    </source>
</evidence>
<gene>
    <name evidence="10" type="ordered locus">TOL2_C21840</name>
</gene>
<dbReference type="EMBL" id="FO203503">
    <property type="protein sequence ID" value="CCK80345.1"/>
    <property type="molecule type" value="Genomic_DNA"/>
</dbReference>
<dbReference type="AlphaFoldDB" id="K0NH96"/>
<reference evidence="10 11" key="1">
    <citation type="journal article" date="2013" name="Environ. Microbiol.">
        <title>Complete genome, catabolic sub-proteomes and key-metabolites of Desulfobacula toluolica Tol2, a marine, aromatic compound-degrading, sulfate-reducing bacterium.</title>
        <authorList>
            <person name="Wohlbrand L."/>
            <person name="Jacob J.H."/>
            <person name="Kube M."/>
            <person name="Mussmann M."/>
            <person name="Jarling R."/>
            <person name="Beck A."/>
            <person name="Amann R."/>
            <person name="Wilkes H."/>
            <person name="Reinhardt R."/>
            <person name="Rabus R."/>
        </authorList>
    </citation>
    <scope>NUCLEOTIDE SEQUENCE [LARGE SCALE GENOMIC DNA]</scope>
    <source>
        <strain evidence="11">DSM 7467 / Tol2</strain>
    </source>
</reference>
<dbReference type="GO" id="GO:0006355">
    <property type="term" value="P:regulation of DNA-templated transcription"/>
    <property type="evidence" value="ECO:0007669"/>
    <property type="project" value="InterPro"/>
</dbReference>
<sequence>MKANESTKKMNGHTARHFRKLRVLIIEDNVDLAANIGDFLEDKGHVIDYAMDGVSGLHLALTLPFDVIVLDIMLPGIDGMTLCRRFREETEKSNPILMLTAKDTIEDKLEGFNAGADDYLVKPFELEELEARLMALIRRPDHYESAKSFEFGAIHLDISHQKVTVEGKPVKMTPTCFRILKKLIRCAPEVVTRRDLERYLWGEWKPASDSLRTHIYAIRKALDTPGQPSCIKTITGVGFSLR</sequence>
<dbReference type="GO" id="GO:0000156">
    <property type="term" value="F:phosphorelay response regulator activity"/>
    <property type="evidence" value="ECO:0007669"/>
    <property type="project" value="TreeGrafter"/>
</dbReference>
<dbReference type="PANTHER" id="PTHR48111">
    <property type="entry name" value="REGULATOR OF RPOS"/>
    <property type="match status" value="1"/>
</dbReference>
<keyword evidence="5" id="KW-0804">Transcription</keyword>
<organism evidence="10 11">
    <name type="scientific">Desulfobacula toluolica (strain DSM 7467 / Tol2)</name>
    <dbReference type="NCBI Taxonomy" id="651182"/>
    <lineage>
        <taxon>Bacteria</taxon>
        <taxon>Pseudomonadati</taxon>
        <taxon>Thermodesulfobacteriota</taxon>
        <taxon>Desulfobacteria</taxon>
        <taxon>Desulfobacterales</taxon>
        <taxon>Desulfobacteraceae</taxon>
        <taxon>Desulfobacula</taxon>
    </lineage>
</organism>
<evidence type="ECO:0000256" key="1">
    <source>
        <dbReference type="ARBA" id="ARBA00022553"/>
    </source>
</evidence>
<dbReference type="Pfam" id="PF00486">
    <property type="entry name" value="Trans_reg_C"/>
    <property type="match status" value="1"/>
</dbReference>
<dbReference type="SMART" id="SM00862">
    <property type="entry name" value="Trans_reg_C"/>
    <property type="match status" value="1"/>
</dbReference>
<evidence type="ECO:0000259" key="8">
    <source>
        <dbReference type="PROSITE" id="PS50110"/>
    </source>
</evidence>
<dbReference type="PROSITE" id="PS50110">
    <property type="entry name" value="RESPONSE_REGULATORY"/>
    <property type="match status" value="1"/>
</dbReference>
<dbReference type="InterPro" id="IPR039420">
    <property type="entry name" value="WalR-like"/>
</dbReference>
<evidence type="ECO:0000256" key="5">
    <source>
        <dbReference type="ARBA" id="ARBA00023163"/>
    </source>
</evidence>
<dbReference type="GO" id="GO:0005829">
    <property type="term" value="C:cytosol"/>
    <property type="evidence" value="ECO:0007669"/>
    <property type="project" value="TreeGrafter"/>
</dbReference>
<evidence type="ECO:0000313" key="11">
    <source>
        <dbReference type="Proteomes" id="UP000007347"/>
    </source>
</evidence>
<dbReference type="SMART" id="SM00448">
    <property type="entry name" value="REC"/>
    <property type="match status" value="1"/>
</dbReference>
<dbReference type="PATRIC" id="fig|651182.5.peg.2589"/>
<feature type="domain" description="Response regulatory" evidence="8">
    <location>
        <begin position="22"/>
        <end position="137"/>
    </location>
</feature>
<dbReference type="SUPFAM" id="SSF46894">
    <property type="entry name" value="C-terminal effector domain of the bipartite response regulators"/>
    <property type="match status" value="1"/>
</dbReference>
<feature type="modified residue" description="4-aspartylphosphate" evidence="6">
    <location>
        <position position="71"/>
    </location>
</feature>
<dbReference type="KEGG" id="dto:TOL2_C21840"/>
<dbReference type="InterPro" id="IPR036388">
    <property type="entry name" value="WH-like_DNA-bd_sf"/>
</dbReference>
<dbReference type="Gene3D" id="6.10.250.690">
    <property type="match status" value="1"/>
</dbReference>
<dbReference type="SUPFAM" id="SSF52172">
    <property type="entry name" value="CheY-like"/>
    <property type="match status" value="1"/>
</dbReference>
<accession>K0NH96</accession>
<evidence type="ECO:0000256" key="2">
    <source>
        <dbReference type="ARBA" id="ARBA00023012"/>
    </source>
</evidence>
<dbReference type="Gene3D" id="1.10.10.10">
    <property type="entry name" value="Winged helix-like DNA-binding domain superfamily/Winged helix DNA-binding domain"/>
    <property type="match status" value="1"/>
</dbReference>
<dbReference type="GO" id="GO:0000976">
    <property type="term" value="F:transcription cis-regulatory region binding"/>
    <property type="evidence" value="ECO:0007669"/>
    <property type="project" value="TreeGrafter"/>
</dbReference>
<dbReference type="FunFam" id="3.40.50.2300:FF:000001">
    <property type="entry name" value="DNA-binding response regulator PhoB"/>
    <property type="match status" value="1"/>
</dbReference>
<dbReference type="InterPro" id="IPR001789">
    <property type="entry name" value="Sig_transdc_resp-reg_receiver"/>
</dbReference>
<keyword evidence="11" id="KW-1185">Reference proteome</keyword>
<keyword evidence="1 6" id="KW-0597">Phosphoprotein</keyword>
<dbReference type="Proteomes" id="UP000007347">
    <property type="component" value="Chromosome"/>
</dbReference>
<dbReference type="GO" id="GO:0032993">
    <property type="term" value="C:protein-DNA complex"/>
    <property type="evidence" value="ECO:0007669"/>
    <property type="project" value="TreeGrafter"/>
</dbReference>
<dbReference type="RefSeq" id="WP_014957657.1">
    <property type="nucleotide sequence ID" value="NC_018645.1"/>
</dbReference>
<keyword evidence="2" id="KW-0902">Two-component regulatory system</keyword>
<keyword evidence="4 7" id="KW-0238">DNA-binding</keyword>
<dbReference type="PANTHER" id="PTHR48111:SF22">
    <property type="entry name" value="REGULATOR OF RPOS"/>
    <property type="match status" value="1"/>
</dbReference>
<feature type="domain" description="OmpR/PhoB-type" evidence="9">
    <location>
        <begin position="146"/>
        <end position="242"/>
    </location>
</feature>
<feature type="DNA-binding region" description="OmpR/PhoB-type" evidence="7">
    <location>
        <begin position="146"/>
        <end position="242"/>
    </location>
</feature>
<evidence type="ECO:0000256" key="4">
    <source>
        <dbReference type="ARBA" id="ARBA00023125"/>
    </source>
</evidence>